<dbReference type="PRINTS" id="PR00412">
    <property type="entry name" value="EPOXHYDRLASE"/>
</dbReference>
<dbReference type="InterPro" id="IPR029058">
    <property type="entry name" value="AB_hydrolase_fold"/>
</dbReference>
<keyword evidence="1 3" id="KW-0378">Hydrolase</keyword>
<dbReference type="InterPro" id="IPR000639">
    <property type="entry name" value="Epox_hydrolase-like"/>
</dbReference>
<feature type="domain" description="AB hydrolase-1" evidence="2">
    <location>
        <begin position="23"/>
        <end position="264"/>
    </location>
</feature>
<evidence type="ECO:0000313" key="3">
    <source>
        <dbReference type="EMBL" id="NHN55377.1"/>
    </source>
</evidence>
<dbReference type="Proteomes" id="UP000744769">
    <property type="component" value="Unassembled WGS sequence"/>
</dbReference>
<dbReference type="PANTHER" id="PTHR43329">
    <property type="entry name" value="EPOXIDE HYDROLASE"/>
    <property type="match status" value="1"/>
</dbReference>
<dbReference type="InterPro" id="IPR000073">
    <property type="entry name" value="AB_hydrolase_1"/>
</dbReference>
<accession>A0A967B4B4</accession>
<gene>
    <name evidence="3" type="ORF">G9U51_06210</name>
</gene>
<proteinExistence type="predicted"/>
<evidence type="ECO:0000256" key="1">
    <source>
        <dbReference type="ARBA" id="ARBA00022801"/>
    </source>
</evidence>
<reference evidence="3" key="1">
    <citation type="submission" date="2020-03" db="EMBL/GenBank/DDBJ databases">
        <title>Draft sequencing of Calidifontibacter sp. DB0510.</title>
        <authorList>
            <person name="Kim D.-U."/>
        </authorList>
    </citation>
    <scope>NUCLEOTIDE SEQUENCE</scope>
    <source>
        <strain evidence="3">DB0510</strain>
    </source>
</reference>
<comment type="caution">
    <text evidence="3">The sequence shown here is derived from an EMBL/GenBank/DDBJ whole genome shotgun (WGS) entry which is preliminary data.</text>
</comment>
<protein>
    <submittedName>
        <fullName evidence="3">Alpha/beta fold hydrolase</fullName>
    </submittedName>
</protein>
<dbReference type="SUPFAM" id="SSF53474">
    <property type="entry name" value="alpha/beta-Hydrolases"/>
    <property type="match status" value="1"/>
</dbReference>
<dbReference type="AlphaFoldDB" id="A0A967B4B4"/>
<dbReference type="RefSeq" id="WP_166194759.1">
    <property type="nucleotide sequence ID" value="NZ_JAAOIV010000003.1"/>
</dbReference>
<keyword evidence="4" id="KW-1185">Reference proteome</keyword>
<sequence>MQTYSNGDLTFDVTDSGPEGGDLVVLLHGFPQDRRCWDLVRPRLNDAGLRTIAPDQRGYSPGAMPKGRSNYRMSQLVRDVVALIDAAGHERAHIVGHDWGGAVAWGVAGMRPDRVASVTVCSTPHPSAMVWAMRHGDQARRSRYMLGFQVPVIAERQVARSLPKLFSRTGLPEVFARQYADRFASPSSLTGPLNWYRAMASLSFLRNTSSPESAGATITVPTTYVWGARDFALGRDAAERTASYVGPDYRFVELDAGHWIPETHATEVADAVLGRAL</sequence>
<evidence type="ECO:0000259" key="2">
    <source>
        <dbReference type="Pfam" id="PF00561"/>
    </source>
</evidence>
<name>A0A967B4B4_9MICO</name>
<evidence type="ECO:0000313" key="4">
    <source>
        <dbReference type="Proteomes" id="UP000744769"/>
    </source>
</evidence>
<dbReference type="Gene3D" id="3.40.50.1820">
    <property type="entry name" value="alpha/beta hydrolase"/>
    <property type="match status" value="1"/>
</dbReference>
<organism evidence="3 4">
    <name type="scientific">Metallococcus carri</name>
    <dbReference type="NCBI Taxonomy" id="1656884"/>
    <lineage>
        <taxon>Bacteria</taxon>
        <taxon>Bacillati</taxon>
        <taxon>Actinomycetota</taxon>
        <taxon>Actinomycetes</taxon>
        <taxon>Micrococcales</taxon>
        <taxon>Dermacoccaceae</taxon>
        <taxon>Metallococcus</taxon>
    </lineage>
</organism>
<dbReference type="EMBL" id="JAAOIV010000003">
    <property type="protein sequence ID" value="NHN55377.1"/>
    <property type="molecule type" value="Genomic_DNA"/>
</dbReference>
<dbReference type="PRINTS" id="PR00111">
    <property type="entry name" value="ABHYDROLASE"/>
</dbReference>
<dbReference type="GO" id="GO:0016787">
    <property type="term" value="F:hydrolase activity"/>
    <property type="evidence" value="ECO:0007669"/>
    <property type="project" value="UniProtKB-KW"/>
</dbReference>
<dbReference type="Pfam" id="PF00561">
    <property type="entry name" value="Abhydrolase_1"/>
    <property type="match status" value="1"/>
</dbReference>